<evidence type="ECO:0000313" key="1">
    <source>
        <dbReference type="EMBL" id="SFW76326.1"/>
    </source>
</evidence>
<accession>A0A1K1RWA6</accession>
<sequence length="84" mass="9328">MLRDSIVELLKSNPKVDGAPPQMVTVLLVRVLESSPYSYERNMINDELASMVSDGFIRQDSTHTVYYEDGIITSAEGDGFFPGI</sequence>
<name>A0A1K1RWA6_9BACT</name>
<evidence type="ECO:0000313" key="2">
    <source>
        <dbReference type="Proteomes" id="UP000183788"/>
    </source>
</evidence>
<proteinExistence type="predicted"/>
<protein>
    <submittedName>
        <fullName evidence="1">Uncharacterized protein</fullName>
    </submittedName>
</protein>
<dbReference type="EMBL" id="FPIZ01000015">
    <property type="protein sequence ID" value="SFW76326.1"/>
    <property type="molecule type" value="Genomic_DNA"/>
</dbReference>
<organism evidence="1 2">
    <name type="scientific">Chitinophaga sancti</name>
    <dbReference type="NCBI Taxonomy" id="1004"/>
    <lineage>
        <taxon>Bacteria</taxon>
        <taxon>Pseudomonadati</taxon>
        <taxon>Bacteroidota</taxon>
        <taxon>Chitinophagia</taxon>
        <taxon>Chitinophagales</taxon>
        <taxon>Chitinophagaceae</taxon>
        <taxon>Chitinophaga</taxon>
    </lineage>
</organism>
<gene>
    <name evidence="1" type="ORF">SAMN05661012_04332</name>
</gene>
<dbReference type="AlphaFoldDB" id="A0A1K1RWA6"/>
<dbReference type="Proteomes" id="UP000183788">
    <property type="component" value="Unassembled WGS sequence"/>
</dbReference>
<reference evidence="1 2" key="1">
    <citation type="submission" date="2016-11" db="EMBL/GenBank/DDBJ databases">
        <authorList>
            <person name="Jaros S."/>
            <person name="Januszkiewicz K."/>
            <person name="Wedrychowicz H."/>
        </authorList>
    </citation>
    <scope>NUCLEOTIDE SEQUENCE [LARGE SCALE GENOMIC DNA]</scope>
    <source>
        <strain evidence="1 2">DSM 784</strain>
    </source>
</reference>